<proteinExistence type="predicted"/>
<dbReference type="InterPro" id="IPR017941">
    <property type="entry name" value="Rieske_2Fe-2S"/>
</dbReference>
<keyword evidence="3" id="KW-0408">Iron</keyword>
<feature type="region of interest" description="Disordered" evidence="5">
    <location>
        <begin position="80"/>
        <end position="110"/>
    </location>
</feature>
<evidence type="ECO:0000313" key="8">
    <source>
        <dbReference type="Proteomes" id="UP001054902"/>
    </source>
</evidence>
<feature type="compositionally biased region" description="Polar residues" evidence="5">
    <location>
        <begin position="181"/>
        <end position="190"/>
    </location>
</feature>
<keyword evidence="2" id="KW-0479">Metal-binding</keyword>
<evidence type="ECO:0000256" key="1">
    <source>
        <dbReference type="ARBA" id="ARBA00022714"/>
    </source>
</evidence>
<reference evidence="7 8" key="1">
    <citation type="journal article" date="2021" name="Sci. Rep.">
        <title>The genome of the diatom Chaetoceros tenuissimus carries an ancient integrated fragment of an extant virus.</title>
        <authorList>
            <person name="Hongo Y."/>
            <person name="Kimura K."/>
            <person name="Takaki Y."/>
            <person name="Yoshida Y."/>
            <person name="Baba S."/>
            <person name="Kobayashi G."/>
            <person name="Nagasaki K."/>
            <person name="Hano T."/>
            <person name="Tomaru Y."/>
        </authorList>
    </citation>
    <scope>NUCLEOTIDE SEQUENCE [LARGE SCALE GENOMIC DNA]</scope>
    <source>
        <strain evidence="7 8">NIES-3715</strain>
    </source>
</reference>
<accession>A0AAD3H353</accession>
<evidence type="ECO:0000256" key="3">
    <source>
        <dbReference type="ARBA" id="ARBA00023004"/>
    </source>
</evidence>
<dbReference type="CDD" id="cd03467">
    <property type="entry name" value="Rieske"/>
    <property type="match status" value="1"/>
</dbReference>
<evidence type="ECO:0000313" key="7">
    <source>
        <dbReference type="EMBL" id="GFH48199.1"/>
    </source>
</evidence>
<evidence type="ECO:0000256" key="5">
    <source>
        <dbReference type="SAM" id="MobiDB-lite"/>
    </source>
</evidence>
<keyword evidence="4" id="KW-0411">Iron-sulfur</keyword>
<dbReference type="AlphaFoldDB" id="A0AAD3H353"/>
<dbReference type="Proteomes" id="UP001054902">
    <property type="component" value="Unassembled WGS sequence"/>
</dbReference>
<dbReference type="GO" id="GO:0046872">
    <property type="term" value="F:metal ion binding"/>
    <property type="evidence" value="ECO:0007669"/>
    <property type="project" value="UniProtKB-KW"/>
</dbReference>
<protein>
    <recommendedName>
        <fullName evidence="6">Rieske domain-containing protein</fullName>
    </recommendedName>
</protein>
<dbReference type="Gene3D" id="2.102.10.10">
    <property type="entry name" value="Rieske [2Fe-2S] iron-sulphur domain"/>
    <property type="match status" value="1"/>
</dbReference>
<gene>
    <name evidence="7" type="ORF">CTEN210_04675</name>
</gene>
<evidence type="ECO:0000256" key="2">
    <source>
        <dbReference type="ARBA" id="ARBA00022723"/>
    </source>
</evidence>
<dbReference type="GO" id="GO:0051537">
    <property type="term" value="F:2 iron, 2 sulfur cluster binding"/>
    <property type="evidence" value="ECO:0007669"/>
    <property type="project" value="UniProtKB-KW"/>
</dbReference>
<dbReference type="InterPro" id="IPR036922">
    <property type="entry name" value="Rieske_2Fe-2S_sf"/>
</dbReference>
<dbReference type="PANTHER" id="PTHR21496">
    <property type="entry name" value="FERREDOXIN-RELATED"/>
    <property type="match status" value="1"/>
</dbReference>
<feature type="compositionally biased region" description="Acidic residues" evidence="5">
    <location>
        <begin position="143"/>
        <end position="158"/>
    </location>
</feature>
<feature type="domain" description="Rieske" evidence="6">
    <location>
        <begin position="426"/>
        <end position="539"/>
    </location>
</feature>
<dbReference type="SUPFAM" id="SSF50022">
    <property type="entry name" value="ISP domain"/>
    <property type="match status" value="1"/>
</dbReference>
<name>A0AAD3H353_9STRA</name>
<organism evidence="7 8">
    <name type="scientific">Chaetoceros tenuissimus</name>
    <dbReference type="NCBI Taxonomy" id="426638"/>
    <lineage>
        <taxon>Eukaryota</taxon>
        <taxon>Sar</taxon>
        <taxon>Stramenopiles</taxon>
        <taxon>Ochrophyta</taxon>
        <taxon>Bacillariophyta</taxon>
        <taxon>Coscinodiscophyceae</taxon>
        <taxon>Chaetocerotophycidae</taxon>
        <taxon>Chaetocerotales</taxon>
        <taxon>Chaetocerotaceae</taxon>
        <taxon>Chaetoceros</taxon>
    </lineage>
</organism>
<dbReference type="PANTHER" id="PTHR21496:SF23">
    <property type="entry name" value="3-PHENYLPROPIONATE_CINNAMIC ACID DIOXYGENASE FERREDOXIN SUBUNIT"/>
    <property type="match status" value="1"/>
</dbReference>
<keyword evidence="1" id="KW-0001">2Fe-2S</keyword>
<feature type="compositionally biased region" description="Low complexity" evidence="5">
    <location>
        <begin position="85"/>
        <end position="97"/>
    </location>
</feature>
<dbReference type="EMBL" id="BLLK01000027">
    <property type="protein sequence ID" value="GFH48199.1"/>
    <property type="molecule type" value="Genomic_DNA"/>
</dbReference>
<feature type="region of interest" description="Disordered" evidence="5">
    <location>
        <begin position="139"/>
        <end position="243"/>
    </location>
</feature>
<dbReference type="Pfam" id="PF00355">
    <property type="entry name" value="Rieske"/>
    <property type="match status" value="1"/>
</dbReference>
<dbReference type="PROSITE" id="PS51296">
    <property type="entry name" value="RIESKE"/>
    <property type="match status" value="1"/>
</dbReference>
<comment type="caution">
    <text evidence="7">The sequence shown here is derived from an EMBL/GenBank/DDBJ whole genome shotgun (WGS) entry which is preliminary data.</text>
</comment>
<evidence type="ECO:0000256" key="4">
    <source>
        <dbReference type="ARBA" id="ARBA00023014"/>
    </source>
</evidence>
<sequence>MGSKVHFPLLDSPHHSSFHPHKEQTSFTPNRREIKLLCLLFICSFDKCSSVVLPSRTYRIQKVDSLCPNLVFQHIARSRYSNRNSQEPSSRSFSQSSKLHVTNNPDDDIIDDEKAEEVDNNIFNKVGRVGSRVISSIRREDNNSDENGDENEATVDEEKETKKRNWFGRKRKEKKEKSGEDSSNGEQIGNSGVVRGFVSTTFKIKPKNRGESDDQVQGQDKSDSEPRSRSPFGQKSFSDPFKSEVALSKELEKQRALENYIAGSSDDIPEELLPSSPAEGTLGIDQALQSLDDSLSFVREKLSDVRMNKNDDSNVLFLTPKQEEQRLNKIRRDLEIRRKNMILEDEKKKRERQAIETAKAKKIREARAKGTQSQSGEDDVEEIIEIQKGRVGVFIDGAFVAGSNAIGNAWQAIRSTAKIQDKDEWIEVCPKTRISPGEVYPVVAGGLELLVIGSKDGTKVYCVSNRCPHLGTPLETGMVERRACSKVSGPGLKSTGLSTEDDTKQSVDDGFEDCIVCPLHKTAFSLDTGEVRGEWCPYPPVLGKVMGTVKSENNLTTFTLRSRGKNLEIKISSQLEEGEDETS</sequence>
<keyword evidence="8" id="KW-1185">Reference proteome</keyword>
<feature type="compositionally biased region" description="Basic residues" evidence="5">
    <location>
        <begin position="162"/>
        <end position="174"/>
    </location>
</feature>
<evidence type="ECO:0000259" key="6">
    <source>
        <dbReference type="PROSITE" id="PS51296"/>
    </source>
</evidence>